<accession>A0A8C8C0P5</accession>
<dbReference type="AlphaFoldDB" id="A0A8C8C0P5"/>
<organism evidence="2 3">
    <name type="scientific">Oncorhynchus tshawytscha</name>
    <name type="common">Chinook salmon</name>
    <name type="synonym">Salmo tshawytscha</name>
    <dbReference type="NCBI Taxonomy" id="74940"/>
    <lineage>
        <taxon>Eukaryota</taxon>
        <taxon>Metazoa</taxon>
        <taxon>Chordata</taxon>
        <taxon>Craniata</taxon>
        <taxon>Vertebrata</taxon>
        <taxon>Euteleostomi</taxon>
        <taxon>Actinopterygii</taxon>
        <taxon>Neopterygii</taxon>
        <taxon>Teleostei</taxon>
        <taxon>Protacanthopterygii</taxon>
        <taxon>Salmoniformes</taxon>
        <taxon>Salmonidae</taxon>
        <taxon>Salmoninae</taxon>
        <taxon>Oncorhynchus</taxon>
    </lineage>
</organism>
<proteinExistence type="predicted"/>
<keyword evidence="1" id="KW-1133">Transmembrane helix</keyword>
<name>A0A8C8C0P5_ONCTS</name>
<dbReference type="GO" id="GO:0005737">
    <property type="term" value="C:cytoplasm"/>
    <property type="evidence" value="ECO:0007669"/>
    <property type="project" value="TreeGrafter"/>
</dbReference>
<dbReference type="PANTHER" id="PTHR36542">
    <property type="entry name" value="GIG2-LIKE PROTEIN DRED-RELATED"/>
    <property type="match status" value="1"/>
</dbReference>
<evidence type="ECO:0000313" key="2">
    <source>
        <dbReference type="Ensembl" id="ENSOTSP00005005053.1"/>
    </source>
</evidence>
<dbReference type="PANTHER" id="PTHR36542:SF2">
    <property type="entry name" value="GIG2-LIKE PROTEIN DRED-RELATED"/>
    <property type="match status" value="1"/>
</dbReference>
<feature type="transmembrane region" description="Helical" evidence="1">
    <location>
        <begin position="6"/>
        <end position="30"/>
    </location>
</feature>
<dbReference type="Gene3D" id="3.90.175.10">
    <property type="entry name" value="Diphtheria Toxin, domain 1"/>
    <property type="match status" value="1"/>
</dbReference>
<evidence type="ECO:0008006" key="4">
    <source>
        <dbReference type="Google" id="ProtNLM"/>
    </source>
</evidence>
<dbReference type="Ensembl" id="ENSOTST00005005633.2">
    <property type="protein sequence ID" value="ENSOTSP00005005053.1"/>
    <property type="gene ID" value="ENSOTSG00005002911.2"/>
</dbReference>
<evidence type="ECO:0000256" key="1">
    <source>
        <dbReference type="SAM" id="Phobius"/>
    </source>
</evidence>
<dbReference type="SUPFAM" id="SSF56399">
    <property type="entry name" value="ADP-ribosylation"/>
    <property type="match status" value="1"/>
</dbReference>
<sequence>MPYLKYSNILFSNILNLNVICLLTCIYCLARLRNGMVYKMYHGTFEKTICKILTKGFYPSKCGMLGQGVYLSRDLEEKVVIRVKVNVGKVKTTDCQDHPLQKTWHDEGYDSAWVPPNCGMVKSGLEETCVWDPNQWQLIRFDLILGPFSHAPSRFLLKKFKGN</sequence>
<keyword evidence="1" id="KW-0472">Membrane</keyword>
<evidence type="ECO:0000313" key="3">
    <source>
        <dbReference type="Proteomes" id="UP000694402"/>
    </source>
</evidence>
<dbReference type="GeneTree" id="ENSGT00940000163496"/>
<protein>
    <recommendedName>
        <fullName evidence="4">Grass carp reovirus (GCRV)-induced gene 2p</fullName>
    </recommendedName>
</protein>
<reference evidence="2" key="2">
    <citation type="submission" date="2025-09" db="UniProtKB">
        <authorList>
            <consortium name="Ensembl"/>
        </authorList>
    </citation>
    <scope>IDENTIFICATION</scope>
</reference>
<keyword evidence="3" id="KW-1185">Reference proteome</keyword>
<reference evidence="2" key="1">
    <citation type="submission" date="2025-08" db="UniProtKB">
        <authorList>
            <consortium name="Ensembl"/>
        </authorList>
    </citation>
    <scope>IDENTIFICATION</scope>
</reference>
<dbReference type="Proteomes" id="UP000694402">
    <property type="component" value="Unassembled WGS sequence"/>
</dbReference>
<keyword evidence="1" id="KW-0812">Transmembrane</keyword>